<dbReference type="Pfam" id="PF23593">
    <property type="entry name" value="HEAT_ATR"/>
    <property type="match status" value="1"/>
</dbReference>
<evidence type="ECO:0000313" key="18">
    <source>
        <dbReference type="EMBL" id="KMM68778.1"/>
    </source>
</evidence>
<evidence type="ECO:0000256" key="5">
    <source>
        <dbReference type="ARBA" id="ARBA00022527"/>
    </source>
</evidence>
<feature type="domain" description="FATC" evidence="17">
    <location>
        <begin position="2374"/>
        <end position="2406"/>
    </location>
</feature>
<dbReference type="CDD" id="cd00892">
    <property type="entry name" value="PIKKc_ATR"/>
    <property type="match status" value="1"/>
</dbReference>
<dbReference type="SUPFAM" id="SSF48371">
    <property type="entry name" value="ARM repeat"/>
    <property type="match status" value="1"/>
</dbReference>
<evidence type="ECO:0000256" key="6">
    <source>
        <dbReference type="ARBA" id="ARBA00022679"/>
    </source>
</evidence>
<evidence type="ECO:0000256" key="2">
    <source>
        <dbReference type="ARBA" id="ARBA00010769"/>
    </source>
</evidence>
<dbReference type="Pfam" id="PF02259">
    <property type="entry name" value="FAT"/>
    <property type="match status" value="1"/>
</dbReference>
<comment type="function">
    <text evidence="13">Serine/threonine protein kinase which activates checkpoint signaling upon genotoxic stresses such as ionizing radiation (IR), ultraviolet light (UV), or DNA replication stalling, thereby acting as a DNA damage sensor. Recognizes the substrate consensus sequence [ST]-Q. Phosphorylates histone H2A to form H2AS128ph (gamma-H2A) at sites of DNA damage, involved in the regulation of DNA damage response mechanism. Required for the control of telomere length and genome stability.</text>
</comment>
<gene>
    <name evidence="18" type="ORF">CPAG_05102</name>
</gene>
<comment type="similarity">
    <text evidence="2">Belongs to the PI3/PI4-kinase family. ATM subfamily.</text>
</comment>
<keyword evidence="9 18" id="KW-0418">Kinase</keyword>
<comment type="subunit">
    <text evidence="3">Associates with DNA double-strand breaks.</text>
</comment>
<feature type="domain" description="FAT" evidence="16">
    <location>
        <begin position="1384"/>
        <end position="1957"/>
    </location>
</feature>
<evidence type="ECO:0000313" key="19">
    <source>
        <dbReference type="Proteomes" id="UP000054567"/>
    </source>
</evidence>
<dbReference type="OrthoDB" id="381190at2759"/>
<dbReference type="GO" id="GO:0006281">
    <property type="term" value="P:DNA repair"/>
    <property type="evidence" value="ECO:0007669"/>
    <property type="project" value="UniProtKB-KW"/>
</dbReference>
<feature type="domain" description="PI3K/PI4K catalytic" evidence="15">
    <location>
        <begin position="2072"/>
        <end position="2390"/>
    </location>
</feature>
<dbReference type="InterPro" id="IPR050517">
    <property type="entry name" value="DDR_Repair_Kinase"/>
</dbReference>
<dbReference type="GO" id="GO:0005634">
    <property type="term" value="C:nucleus"/>
    <property type="evidence" value="ECO:0007669"/>
    <property type="project" value="UniProtKB-SubCell"/>
</dbReference>
<dbReference type="PANTHER" id="PTHR11139">
    <property type="entry name" value="ATAXIA TELANGIECTASIA MUTATED ATM -RELATED"/>
    <property type="match status" value="1"/>
</dbReference>
<dbReference type="Pfam" id="PF02260">
    <property type="entry name" value="FATC"/>
    <property type="match status" value="1"/>
</dbReference>
<dbReference type="EMBL" id="DS268111">
    <property type="protein sequence ID" value="KMM68778.1"/>
    <property type="molecule type" value="Genomic_DNA"/>
</dbReference>
<keyword evidence="11" id="KW-0234">DNA repair</keyword>
<dbReference type="Proteomes" id="UP000054567">
    <property type="component" value="Unassembled WGS sequence"/>
</dbReference>
<name>A0A0J6FEM4_COCPO</name>
<comment type="subcellular location">
    <subcellularLocation>
        <location evidence="1">Nucleus</location>
    </subcellularLocation>
</comment>
<dbReference type="PROSITE" id="PS51190">
    <property type="entry name" value="FATC"/>
    <property type="match status" value="1"/>
</dbReference>
<keyword evidence="8" id="KW-0227">DNA damage</keyword>
<evidence type="ECO:0000259" key="17">
    <source>
        <dbReference type="PROSITE" id="PS51190"/>
    </source>
</evidence>
<dbReference type="GO" id="GO:0005524">
    <property type="term" value="F:ATP binding"/>
    <property type="evidence" value="ECO:0007669"/>
    <property type="project" value="UniProtKB-KW"/>
</dbReference>
<evidence type="ECO:0000256" key="3">
    <source>
        <dbReference type="ARBA" id="ARBA00011370"/>
    </source>
</evidence>
<keyword evidence="5" id="KW-0723">Serine/threonine-protein kinase</keyword>
<dbReference type="InterPro" id="IPR011009">
    <property type="entry name" value="Kinase-like_dom_sf"/>
</dbReference>
<dbReference type="FunFam" id="1.10.1070.11:FF:000031">
    <property type="entry name" value="Phosphatidyl inositol 3-kinase"/>
    <property type="match status" value="1"/>
</dbReference>
<evidence type="ECO:0000256" key="7">
    <source>
        <dbReference type="ARBA" id="ARBA00022741"/>
    </source>
</evidence>
<proteinExistence type="inferred from homology"/>
<evidence type="ECO:0000256" key="8">
    <source>
        <dbReference type="ARBA" id="ARBA00022763"/>
    </source>
</evidence>
<dbReference type="PROSITE" id="PS51189">
    <property type="entry name" value="FAT"/>
    <property type="match status" value="1"/>
</dbReference>
<keyword evidence="7" id="KW-0547">Nucleotide-binding</keyword>
<dbReference type="InterPro" id="IPR056802">
    <property type="entry name" value="ATR-like_M-HEAT"/>
</dbReference>
<reference evidence="19" key="3">
    <citation type="journal article" date="2010" name="Genome Res.">
        <title>Population genomic sequencing of Coccidioides fungi reveals recent hybridization and transposon control.</title>
        <authorList>
            <person name="Neafsey D.E."/>
            <person name="Barker B.M."/>
            <person name="Sharpton T.J."/>
            <person name="Stajich J.E."/>
            <person name="Park D.J."/>
            <person name="Whiston E."/>
            <person name="Hung C.-Y."/>
            <person name="McMahan C."/>
            <person name="White J."/>
            <person name="Sykes S."/>
            <person name="Heiman D."/>
            <person name="Young S."/>
            <person name="Zeng Q."/>
            <person name="Abouelleil A."/>
            <person name="Aftuck L."/>
            <person name="Bessette D."/>
            <person name="Brown A."/>
            <person name="FitzGerald M."/>
            <person name="Lui A."/>
            <person name="Macdonald J.P."/>
            <person name="Priest M."/>
            <person name="Orbach M.J."/>
            <person name="Galgiani J.N."/>
            <person name="Kirkland T.N."/>
            <person name="Cole G.T."/>
            <person name="Birren B.W."/>
            <person name="Henn M.R."/>
            <person name="Taylor J.W."/>
            <person name="Rounsley S.D."/>
        </authorList>
    </citation>
    <scope>NUCLEOTIDE SEQUENCE [LARGE SCALE GENOMIC DNA]</scope>
    <source>
        <strain evidence="19">RMSCC 3488</strain>
    </source>
</reference>
<evidence type="ECO:0000256" key="13">
    <source>
        <dbReference type="ARBA" id="ARBA00025079"/>
    </source>
</evidence>
<dbReference type="SMART" id="SM00146">
    <property type="entry name" value="PI3Kc"/>
    <property type="match status" value="1"/>
</dbReference>
<dbReference type="Gene3D" id="1.10.1070.11">
    <property type="entry name" value="Phosphatidylinositol 3-/4-kinase, catalytic domain"/>
    <property type="match status" value="1"/>
</dbReference>
<keyword evidence="12" id="KW-0539">Nucleus</keyword>
<dbReference type="SMART" id="SM01343">
    <property type="entry name" value="FATC"/>
    <property type="match status" value="1"/>
</dbReference>
<protein>
    <recommendedName>
        <fullName evidence="4">non-specific serine/threonine protein kinase</fullName>
        <ecNumber evidence="4">2.7.11.1</ecNumber>
    </recommendedName>
</protein>
<dbReference type="SUPFAM" id="SSF56112">
    <property type="entry name" value="Protein kinase-like (PK-like)"/>
    <property type="match status" value="1"/>
</dbReference>
<accession>A0A0J6FEM4</accession>
<dbReference type="InterPro" id="IPR014009">
    <property type="entry name" value="PIK_FAT"/>
</dbReference>
<feature type="region of interest" description="Disordered" evidence="14">
    <location>
        <begin position="1"/>
        <end position="20"/>
    </location>
</feature>
<dbReference type="VEuPathDB" id="FungiDB:CPAG_05102"/>
<dbReference type="PANTHER" id="PTHR11139:SF125">
    <property type="entry name" value="SERINE_THREONINE-PROTEIN KINASE MEC1"/>
    <property type="match status" value="1"/>
</dbReference>
<dbReference type="EC" id="2.7.11.1" evidence="4"/>
<dbReference type="InterPro" id="IPR003151">
    <property type="entry name" value="PIK-rel_kinase_FAT"/>
</dbReference>
<dbReference type="Gene3D" id="3.30.1010.10">
    <property type="entry name" value="Phosphatidylinositol 3-kinase Catalytic Subunit, Chain A, domain 4"/>
    <property type="match status" value="1"/>
</dbReference>
<evidence type="ECO:0000256" key="4">
    <source>
        <dbReference type="ARBA" id="ARBA00012513"/>
    </source>
</evidence>
<dbReference type="GO" id="GO:0000077">
    <property type="term" value="P:DNA damage checkpoint signaling"/>
    <property type="evidence" value="ECO:0007669"/>
    <property type="project" value="TreeGrafter"/>
</dbReference>
<dbReference type="InterPro" id="IPR003152">
    <property type="entry name" value="FATC_dom"/>
</dbReference>
<dbReference type="InterPro" id="IPR057564">
    <property type="entry name" value="HEAT_ATR"/>
</dbReference>
<dbReference type="InterPro" id="IPR011990">
    <property type="entry name" value="TPR-like_helical_dom_sf"/>
</dbReference>
<reference evidence="18 19" key="1">
    <citation type="submission" date="2007-06" db="EMBL/GenBank/DDBJ databases">
        <title>The Genome Sequence of Coccidioides posadasii RMSCC_3488.</title>
        <authorList>
            <consortium name="Coccidioides Genome Resources Consortium"/>
            <consortium name="The Broad Institute Genome Sequencing Platform"/>
            <person name="Henn M.R."/>
            <person name="Sykes S."/>
            <person name="Young S."/>
            <person name="Jaffe D."/>
            <person name="Berlin A."/>
            <person name="Alvarez P."/>
            <person name="Butler J."/>
            <person name="Gnerre S."/>
            <person name="Grabherr M."/>
            <person name="Mauceli E."/>
            <person name="Brockman W."/>
            <person name="Kodira C."/>
            <person name="Alvarado L."/>
            <person name="Zeng Q."/>
            <person name="Crawford M."/>
            <person name="Antoine C."/>
            <person name="Devon K."/>
            <person name="Galgiani J."/>
            <person name="Orsborn K."/>
            <person name="Lewis M.L."/>
            <person name="Nusbaum C."/>
            <person name="Galagan J."/>
            <person name="Birren B."/>
        </authorList>
    </citation>
    <scope>NUCLEOTIDE SEQUENCE [LARGE SCALE GENOMIC DNA]</scope>
    <source>
        <strain evidence="18 19">RMSCC 3488</strain>
    </source>
</reference>
<evidence type="ECO:0000256" key="11">
    <source>
        <dbReference type="ARBA" id="ARBA00023204"/>
    </source>
</evidence>
<dbReference type="Pfam" id="PF00454">
    <property type="entry name" value="PI3_PI4_kinase"/>
    <property type="match status" value="1"/>
</dbReference>
<dbReference type="Pfam" id="PF25030">
    <property type="entry name" value="M-HEAT_ATR"/>
    <property type="match status" value="1"/>
</dbReference>
<dbReference type="InterPro" id="IPR012993">
    <property type="entry name" value="UME"/>
</dbReference>
<dbReference type="InterPro" id="IPR036940">
    <property type="entry name" value="PI3/4_kinase_cat_sf"/>
</dbReference>
<dbReference type="SMART" id="SM00802">
    <property type="entry name" value="UME"/>
    <property type="match status" value="1"/>
</dbReference>
<dbReference type="InterPro" id="IPR000403">
    <property type="entry name" value="PI3/4_kinase_cat_dom"/>
</dbReference>
<dbReference type="GO" id="GO:0004674">
    <property type="term" value="F:protein serine/threonine kinase activity"/>
    <property type="evidence" value="ECO:0007669"/>
    <property type="project" value="UniProtKB-KW"/>
</dbReference>
<dbReference type="Pfam" id="PF08064">
    <property type="entry name" value="UME"/>
    <property type="match status" value="1"/>
</dbReference>
<evidence type="ECO:0000256" key="1">
    <source>
        <dbReference type="ARBA" id="ARBA00004123"/>
    </source>
</evidence>
<evidence type="ECO:0000256" key="12">
    <source>
        <dbReference type="ARBA" id="ARBA00023242"/>
    </source>
</evidence>
<evidence type="ECO:0000256" key="14">
    <source>
        <dbReference type="SAM" id="MobiDB-lite"/>
    </source>
</evidence>
<dbReference type="InterPro" id="IPR016024">
    <property type="entry name" value="ARM-type_fold"/>
</dbReference>
<dbReference type="GO" id="GO:0000723">
    <property type="term" value="P:telomere maintenance"/>
    <property type="evidence" value="ECO:0007669"/>
    <property type="project" value="TreeGrafter"/>
</dbReference>
<keyword evidence="6" id="KW-0808">Transferase</keyword>
<reference evidence="19" key="2">
    <citation type="journal article" date="2009" name="Genome Res.">
        <title>Comparative genomic analyses of the human fungal pathogens Coccidioides and their relatives.</title>
        <authorList>
            <person name="Sharpton T.J."/>
            <person name="Stajich J.E."/>
            <person name="Rounsley S.D."/>
            <person name="Gardner M.J."/>
            <person name="Wortman J.R."/>
            <person name="Jordar V.S."/>
            <person name="Maiti R."/>
            <person name="Kodira C.D."/>
            <person name="Neafsey D.E."/>
            <person name="Zeng Q."/>
            <person name="Hung C.-Y."/>
            <person name="McMahan C."/>
            <person name="Muszewska A."/>
            <person name="Grynberg M."/>
            <person name="Mandel M.A."/>
            <person name="Kellner E.M."/>
            <person name="Barker B.M."/>
            <person name="Galgiani J.N."/>
            <person name="Orbach M.J."/>
            <person name="Kirkland T.N."/>
            <person name="Cole G.T."/>
            <person name="Henn M.R."/>
            <person name="Birren B.W."/>
            <person name="Taylor J.W."/>
        </authorList>
    </citation>
    <scope>NUCLEOTIDE SEQUENCE [LARGE SCALE GENOMIC DNA]</scope>
    <source>
        <strain evidence="19">RMSCC 3488</strain>
    </source>
</reference>
<evidence type="ECO:0000259" key="16">
    <source>
        <dbReference type="PROSITE" id="PS51189"/>
    </source>
</evidence>
<organism evidence="18 19">
    <name type="scientific">Coccidioides posadasii RMSCC 3488</name>
    <dbReference type="NCBI Taxonomy" id="454284"/>
    <lineage>
        <taxon>Eukaryota</taxon>
        <taxon>Fungi</taxon>
        <taxon>Dikarya</taxon>
        <taxon>Ascomycota</taxon>
        <taxon>Pezizomycotina</taxon>
        <taxon>Eurotiomycetes</taxon>
        <taxon>Eurotiomycetidae</taxon>
        <taxon>Onygenales</taxon>
        <taxon>Onygenaceae</taxon>
        <taxon>Coccidioides</taxon>
    </lineage>
</organism>
<dbReference type="SUPFAM" id="SSF48452">
    <property type="entry name" value="TPR-like"/>
    <property type="match status" value="1"/>
</dbReference>
<evidence type="ECO:0000256" key="10">
    <source>
        <dbReference type="ARBA" id="ARBA00022840"/>
    </source>
</evidence>
<evidence type="ECO:0000256" key="9">
    <source>
        <dbReference type="ARBA" id="ARBA00022777"/>
    </source>
</evidence>
<dbReference type="Gene3D" id="1.25.40.10">
    <property type="entry name" value="Tetratricopeptide repeat domain"/>
    <property type="match status" value="1"/>
</dbReference>
<keyword evidence="10" id="KW-0067">ATP-binding</keyword>
<evidence type="ECO:0000259" key="15">
    <source>
        <dbReference type="PROSITE" id="PS50290"/>
    </source>
</evidence>
<sequence length="2406" mass="270963">MAAHNETKPGRSGQHSVSNLGEPASSLIAAHLAPHLAPGRNGDHGIERETFSQLRREIFDQDENGQVNLDDNLSDIHTLICVVIKAGLEPLLKRRKANMPKGDVLGQVVDCLDIVQMAIQKAPHVLREPCDPGILGQDTAGAPLFTWIIPFHLALLCAWDEKAVREKICHLIVSIENTGASGGREVAITPLYFPSWSNVFANCLETLNIPRSAVTRRPLGSLFVVAKTCFQVLESFCSPISTPAFHSRAYFFRECILWNLQCYQRLWKSIFIWFELAETQLQEEHAVNLLTDLIFLAKRCFSCSQRLGLGLDERVMRALVQNGADMLSSTKLQRSFDLQHALSQLLSEVMRASHSCPTAHELIAEHFLEDLEELTSDADKFAALHQSFQHVTVRVVQGDYYAPGPSSKFQRRTSSQSVLRARESTVINEYVPPENGLNPSTPDSERARKRPRLMDMGKANSVLDIPQMVTNAICTIVGSLPVNRLEDMDPSIMDAFPDLSANEKCETLLHLGHLACALSGSITIEERMDVPSSIYRCAICDSSGWKTASAICKQRQRFDELRATLASLIPTLRRFAECRVAGMLALQNILIHDSKSEGSQLGGAPYGEFCLQSLCSSVRELRIAAGKTMAIFLRAPLDEDVRRNNFVIALKYLQQLQEKNELSVQETCIMVLRRIAEVSGDEEMNIVLLRLLEYLGHTSPFISGVAYTETRPHMADLLCDLIGMKVDNFLRLTEVHILPYLVMTRKKDIIARIARTYEDKTVFQLCTTGVNIAAILCLLLTQEFSDLETMVPTILSEVAPGFKDQDLAALVRMEPILIACELLKGIGDSSAGEESKHYKALELVASVTPLLPGQESSSGIINPLTAFLEGHVLGIITEFANVINDFQIRQSIVEKKRSVIAIGQMVKIAGASISIALPQICACLRSALDMEELREHAFSSWCTMVTLLDDIDVEALIDQSFAIIVKNWTKFRAPSRQKAIELVEHILEKCQELVANTFTTMPSLASIPEMANFSKKISDLKEGMDIRSQFETFCLRCQNENQVVVEQALEELVPQLRKHEEFIHRAAINEQPNQNIAGRLTRSLLDCCAKFNPTSENIMLLSAKCLGIIGCLDPSRIDLVKEKKDILVLSNFQRADETVDFALFFLHHVLVEAFLSASNTRSQGFLAYAMQSLLKYCGLTSVVPPRTQDLESGEMYRRWLSLPEYVRNTLTPFLSSKYTVIIGAISTSCNYPLFSSNISHPEWLRTFVLDLLQKGNDTNTRMIFNISSRIIRSQDISIAAFLLPFAALNAAISDDDEIRQCIRKELANVLEYTLPEHNHHMQENILLCSESVFGVLDYLSRWVQGKKRELTGSTTSRDRRETMDERTVQVKRVEALLSSIPAEVISRRAVECKSYARALFHWEQYIRQQRSKTVTDSSELESLYQKLQDIYTQIDEPDGIEGISSHLHVLNIDQQILEHRKAGRWVAAQTWYELQLNKTPEDIDVQMNLLTCLKESGQHDVLLNQFGSLKTTEATLPKMLPFAVEASWVTSKWDRLETYLAQRPKHGVGDFTIGVGSALAAIRARDQSFKNKINELRLNVAKGLTSNSVSSFQASHDSISKLHVLAEMELLTNMESESSPSRETLFDTLDRRLAILGGCISDKQYILGLRRAIMELLPPFNELDVASIWLIISRLARKANSTEQAFNAVLHAAQLKDKSATIEYARLLWKEGHHRKAIRTLESAIAANAFGSFDKSPGEDLTETSTADDQHKQNMLTARAHLLLARWMDSAGQTQSEVIIQKYRQAIKFHTRWEKAHYYLGKHYAKILDSEKAKPIGKEAQIYLSGEAAKLVIDNYLRSLAHGNKYVFQTLPKALTLWLEHASAVNLPFDPKRGDNEEFQKHNMTQRKRSLDDMNAQFRKYINRIPAALLFTILPQVVTRICHSNNTVYNILTQIVVKTVHAFPQQGLWTLLAVLKSSTKDRASRGLACIHKITETAKKQKTDISAADIRVIMNQGQKFSDELLKLCGAPVEDRVMKVSLARHLGFNHRVAPCRLVIPLETTLTPILPASHETNFLKTFRAFANDPITIETVLDEGLVLLSMQRPRKISIRGSDGKVYSLLCKPKDDLRKDQRLMEYNTMINRFLKRDVESNKRRLYIKTYAVTPLNERCGLIEWVDGLRPLREIVTKLLKARGIMINYTEIKHYLTETSSSDSKLAAFSKLLTKYPPVLHEWFVEMFPEPSAWLTARLRYTRSCAVMSMVGSSLGLGDRHGENILFEEGTGEILHVDFNCLFDKGLTLEMPELVPFRLTHNMIDAFGAYGYNGPFRKTCELTQGLLRQNEDSLMTILETFLHDPTTDFIDKKKRTNPRVPDTPEAVLEFVRNRLRGLLPGESVPLSVGGQVDELIIQATSIRNLAAMYIGWCAFF</sequence>
<dbReference type="PROSITE" id="PS50290">
    <property type="entry name" value="PI3_4_KINASE_3"/>
    <property type="match status" value="1"/>
</dbReference>
<dbReference type="GO" id="GO:0005694">
    <property type="term" value="C:chromosome"/>
    <property type="evidence" value="ECO:0007669"/>
    <property type="project" value="TreeGrafter"/>
</dbReference>